<dbReference type="PANTHER" id="PTHR45947:SF3">
    <property type="entry name" value="SULFOQUINOVOSYL TRANSFERASE SQD2"/>
    <property type="match status" value="1"/>
</dbReference>
<gene>
    <name evidence="2" type="ORF">RM545_00615</name>
</gene>
<dbReference type="EC" id="2.4.-.-" evidence="2"/>
<name>A0ABU3CFV7_9FLAO</name>
<dbReference type="Gene3D" id="3.40.50.2000">
    <property type="entry name" value="Glycogen Phosphorylase B"/>
    <property type="match status" value="1"/>
</dbReference>
<organism evidence="2 3">
    <name type="scientific">Autumnicola lenta</name>
    <dbReference type="NCBI Taxonomy" id="3075593"/>
    <lineage>
        <taxon>Bacteria</taxon>
        <taxon>Pseudomonadati</taxon>
        <taxon>Bacteroidota</taxon>
        <taxon>Flavobacteriia</taxon>
        <taxon>Flavobacteriales</taxon>
        <taxon>Flavobacteriaceae</taxon>
        <taxon>Autumnicola</taxon>
    </lineage>
</organism>
<dbReference type="Proteomes" id="UP001245285">
    <property type="component" value="Unassembled WGS sequence"/>
</dbReference>
<reference evidence="2 3" key="1">
    <citation type="submission" date="2023-09" db="EMBL/GenBank/DDBJ databases">
        <authorList>
            <person name="Rey-Velasco X."/>
        </authorList>
    </citation>
    <scope>NUCLEOTIDE SEQUENCE [LARGE SCALE GENOMIC DNA]</scope>
    <source>
        <strain evidence="2 3">F260</strain>
    </source>
</reference>
<evidence type="ECO:0000313" key="2">
    <source>
        <dbReference type="EMBL" id="MDT0645176.1"/>
    </source>
</evidence>
<dbReference type="CDD" id="cd03801">
    <property type="entry name" value="GT4_PimA-like"/>
    <property type="match status" value="1"/>
</dbReference>
<keyword evidence="2" id="KW-0808">Transferase</keyword>
<dbReference type="PANTHER" id="PTHR45947">
    <property type="entry name" value="SULFOQUINOVOSYL TRANSFERASE SQD2"/>
    <property type="match status" value="1"/>
</dbReference>
<dbReference type="InterPro" id="IPR001296">
    <property type="entry name" value="Glyco_trans_1"/>
</dbReference>
<dbReference type="EMBL" id="JAVRHO010000001">
    <property type="protein sequence ID" value="MDT0645176.1"/>
    <property type="molecule type" value="Genomic_DNA"/>
</dbReference>
<comment type="caution">
    <text evidence="2">The sequence shown here is derived from an EMBL/GenBank/DDBJ whole genome shotgun (WGS) entry which is preliminary data.</text>
</comment>
<accession>A0ABU3CFV7</accession>
<protein>
    <submittedName>
        <fullName evidence="2">Glycosyltransferase family 4 protein</fullName>
        <ecNumber evidence="2">2.4.-.-</ecNumber>
    </submittedName>
</protein>
<keyword evidence="2" id="KW-0328">Glycosyltransferase</keyword>
<proteinExistence type="predicted"/>
<keyword evidence="3" id="KW-1185">Reference proteome</keyword>
<feature type="domain" description="Glycosyl transferase family 1" evidence="1">
    <location>
        <begin position="210"/>
        <end position="362"/>
    </location>
</feature>
<sequence>MRILFYAHSSTLYGANRSLMELILGMRECDPNLDVMLIIPEKGIIESELIRGNIPYKIIKHYNWFYNKAFGDKWKKKSPVLFKLWMWRNKWMKLFHNRVAVRKHLKYAKQFSPGFIYVNSSLNPMGLLVADRLNIKSAWHHRETLSDEINGFCLEDEKKFLKYYRSTNLHFFPSQFLAKNYLRKFEKVESKVVYNSILLDETTSSVRKLKRPLRFGIVGRINDQKNQKEIIRLFKTPEVERLSVELHIIGHGDEQFQEWLRKQQIPNVIFHDFLDRREIYEKFDFLISNARYEAFGRTVAEANCAGIPVIVRSSGALPELVQEGYNGYIYKDLSELKSIINKLNVLEDEEYQELSEKSILYANKKYNYLSIAGKVYGELKFL</sequence>
<evidence type="ECO:0000259" key="1">
    <source>
        <dbReference type="Pfam" id="PF00534"/>
    </source>
</evidence>
<dbReference type="InterPro" id="IPR050194">
    <property type="entry name" value="Glycosyltransferase_grp1"/>
</dbReference>
<dbReference type="Pfam" id="PF00534">
    <property type="entry name" value="Glycos_transf_1"/>
    <property type="match status" value="1"/>
</dbReference>
<dbReference type="RefSeq" id="WP_311493326.1">
    <property type="nucleotide sequence ID" value="NZ_JAVRHO010000001.1"/>
</dbReference>
<dbReference type="SUPFAM" id="SSF53756">
    <property type="entry name" value="UDP-Glycosyltransferase/glycogen phosphorylase"/>
    <property type="match status" value="1"/>
</dbReference>
<evidence type="ECO:0000313" key="3">
    <source>
        <dbReference type="Proteomes" id="UP001245285"/>
    </source>
</evidence>
<dbReference type="GO" id="GO:0016757">
    <property type="term" value="F:glycosyltransferase activity"/>
    <property type="evidence" value="ECO:0007669"/>
    <property type="project" value="UniProtKB-KW"/>
</dbReference>